<protein>
    <submittedName>
        <fullName evidence="2">Uncharacterized protein</fullName>
    </submittedName>
</protein>
<evidence type="ECO:0000256" key="1">
    <source>
        <dbReference type="SAM" id="MobiDB-lite"/>
    </source>
</evidence>
<comment type="caution">
    <text evidence="2">The sequence shown here is derived from an EMBL/GenBank/DDBJ whole genome shotgun (WGS) entry which is preliminary data.</text>
</comment>
<proteinExistence type="predicted"/>
<dbReference type="AlphaFoldDB" id="A0A5N6MDB3"/>
<name>A0A5N6MDB3_9ASTR</name>
<evidence type="ECO:0000313" key="3">
    <source>
        <dbReference type="Proteomes" id="UP000326396"/>
    </source>
</evidence>
<dbReference type="EMBL" id="SZYD01000016">
    <property type="protein sequence ID" value="KAD3337698.1"/>
    <property type="molecule type" value="Genomic_DNA"/>
</dbReference>
<sequence length="117" mass="13223">MDNGESTYQQEQGYFKESDKGKQHALYDEDDKIEKYIGVLDVEGDGPMLGDIDTIDLDLHLKEICHYQIYATFNVAELSPFVPEEDDLFDSRTSHFEDGENDVVPTYAGQDPDPSAP</sequence>
<feature type="compositionally biased region" description="Polar residues" evidence="1">
    <location>
        <begin position="1"/>
        <end position="12"/>
    </location>
</feature>
<feature type="region of interest" description="Disordered" evidence="1">
    <location>
        <begin position="1"/>
        <end position="26"/>
    </location>
</feature>
<keyword evidence="3" id="KW-1185">Reference proteome</keyword>
<feature type="compositionally biased region" description="Basic and acidic residues" evidence="1">
    <location>
        <begin position="14"/>
        <end position="26"/>
    </location>
</feature>
<gene>
    <name evidence="2" type="ORF">E3N88_33218</name>
</gene>
<accession>A0A5N6MDB3</accession>
<dbReference type="Proteomes" id="UP000326396">
    <property type="component" value="Linkage Group LG6"/>
</dbReference>
<feature type="region of interest" description="Disordered" evidence="1">
    <location>
        <begin position="91"/>
        <end position="117"/>
    </location>
</feature>
<organism evidence="2 3">
    <name type="scientific">Mikania micrantha</name>
    <name type="common">bitter vine</name>
    <dbReference type="NCBI Taxonomy" id="192012"/>
    <lineage>
        <taxon>Eukaryota</taxon>
        <taxon>Viridiplantae</taxon>
        <taxon>Streptophyta</taxon>
        <taxon>Embryophyta</taxon>
        <taxon>Tracheophyta</taxon>
        <taxon>Spermatophyta</taxon>
        <taxon>Magnoliopsida</taxon>
        <taxon>eudicotyledons</taxon>
        <taxon>Gunneridae</taxon>
        <taxon>Pentapetalae</taxon>
        <taxon>asterids</taxon>
        <taxon>campanulids</taxon>
        <taxon>Asterales</taxon>
        <taxon>Asteraceae</taxon>
        <taxon>Asteroideae</taxon>
        <taxon>Heliantheae alliance</taxon>
        <taxon>Eupatorieae</taxon>
        <taxon>Mikania</taxon>
    </lineage>
</organism>
<evidence type="ECO:0000313" key="2">
    <source>
        <dbReference type="EMBL" id="KAD3337698.1"/>
    </source>
</evidence>
<reference evidence="2 3" key="1">
    <citation type="submission" date="2019-05" db="EMBL/GenBank/DDBJ databases">
        <title>Mikania micrantha, genome provides insights into the molecular mechanism of rapid growth.</title>
        <authorList>
            <person name="Liu B."/>
        </authorList>
    </citation>
    <scope>NUCLEOTIDE SEQUENCE [LARGE SCALE GENOMIC DNA]</scope>
    <source>
        <strain evidence="2">NLD-2019</strain>
        <tissue evidence="2">Leaf</tissue>
    </source>
</reference>